<name>A0A2G6MSI1_9BACT</name>
<organism evidence="1 2">
    <name type="scientific">Desulfobacter postgatei</name>
    <dbReference type="NCBI Taxonomy" id="2293"/>
    <lineage>
        <taxon>Bacteria</taxon>
        <taxon>Pseudomonadati</taxon>
        <taxon>Thermodesulfobacteriota</taxon>
        <taxon>Desulfobacteria</taxon>
        <taxon>Desulfobacterales</taxon>
        <taxon>Desulfobacteraceae</taxon>
        <taxon>Desulfobacter</taxon>
    </lineage>
</organism>
<comment type="caution">
    <text evidence="1">The sequence shown here is derived from an EMBL/GenBank/DDBJ whole genome shotgun (WGS) entry which is preliminary data.</text>
</comment>
<proteinExistence type="predicted"/>
<dbReference type="EMBL" id="PDTI01000019">
    <property type="protein sequence ID" value="PIE63053.1"/>
    <property type="molecule type" value="Genomic_DNA"/>
</dbReference>
<sequence length="91" mass="10302">MVKFRLQSIHNLHLNEATCTTVYQTYLKDLGFLIKEMALEVKKKAIENGTDFSVGYMAGFHRIVYLTQQQAEAFGIPFEKIGLSGIDADED</sequence>
<reference evidence="1 2" key="1">
    <citation type="submission" date="2017-10" db="EMBL/GenBank/DDBJ databases">
        <title>Novel microbial diversity and functional potential in the marine mammal oral microbiome.</title>
        <authorList>
            <person name="Dudek N.K."/>
            <person name="Sun C.L."/>
            <person name="Burstein D."/>
            <person name="Kantor R.S."/>
            <person name="Aliaga Goltsman D.S."/>
            <person name="Bik E.M."/>
            <person name="Thomas B.C."/>
            <person name="Banfield J.F."/>
            <person name="Relman D.A."/>
        </authorList>
    </citation>
    <scope>NUCLEOTIDE SEQUENCE [LARGE SCALE GENOMIC DNA]</scope>
    <source>
        <strain evidence="1">DOLJORAL78_47_202</strain>
    </source>
</reference>
<dbReference type="AlphaFoldDB" id="A0A2G6MSI1"/>
<accession>A0A2G6MSI1</accession>
<evidence type="ECO:0000313" key="1">
    <source>
        <dbReference type="EMBL" id="PIE63053.1"/>
    </source>
</evidence>
<gene>
    <name evidence="1" type="ORF">CSA25_02180</name>
</gene>
<protein>
    <submittedName>
        <fullName evidence="1">Uncharacterized protein</fullName>
    </submittedName>
</protein>
<evidence type="ECO:0000313" key="2">
    <source>
        <dbReference type="Proteomes" id="UP000231203"/>
    </source>
</evidence>
<dbReference type="Proteomes" id="UP000231203">
    <property type="component" value="Unassembled WGS sequence"/>
</dbReference>